<dbReference type="InterPro" id="IPR000504">
    <property type="entry name" value="RRM_dom"/>
</dbReference>
<organism evidence="6">
    <name type="scientific">Timspurckia oligopyrenoides</name>
    <dbReference type="NCBI Taxonomy" id="708627"/>
    <lineage>
        <taxon>Eukaryota</taxon>
        <taxon>Rhodophyta</taxon>
        <taxon>Bangiophyceae</taxon>
        <taxon>Porphyridiales</taxon>
        <taxon>Porphyridiaceae</taxon>
        <taxon>Timspurckia</taxon>
    </lineage>
</organism>
<evidence type="ECO:0000256" key="3">
    <source>
        <dbReference type="PROSITE-ProRule" id="PRU00176"/>
    </source>
</evidence>
<dbReference type="InterPro" id="IPR035979">
    <property type="entry name" value="RBD_domain_sf"/>
</dbReference>
<feature type="compositionally biased region" description="Basic residues" evidence="4">
    <location>
        <begin position="290"/>
        <end position="307"/>
    </location>
</feature>
<dbReference type="SUPFAM" id="SSF54928">
    <property type="entry name" value="RNA-binding domain, RBD"/>
    <property type="match status" value="1"/>
</dbReference>
<dbReference type="Pfam" id="PF12220">
    <property type="entry name" value="U1snRNP70_N"/>
    <property type="match status" value="1"/>
</dbReference>
<feature type="domain" description="RRM" evidence="5">
    <location>
        <begin position="139"/>
        <end position="238"/>
    </location>
</feature>
<dbReference type="PROSITE" id="PS50102">
    <property type="entry name" value="RRM"/>
    <property type="match status" value="1"/>
</dbReference>
<keyword evidence="3" id="KW-0694">RNA-binding</keyword>
<feature type="region of interest" description="Disordered" evidence="4">
    <location>
        <begin position="260"/>
        <end position="307"/>
    </location>
</feature>
<dbReference type="PANTHER" id="PTHR13952">
    <property type="entry name" value="U1 SMALL NUCLEAR RIBONUCLEOPROTEIN 70 KD"/>
    <property type="match status" value="1"/>
</dbReference>
<comment type="subcellular location">
    <subcellularLocation>
        <location evidence="1">Nucleus</location>
    </subcellularLocation>
</comment>
<dbReference type="SMART" id="SM00360">
    <property type="entry name" value="RRM"/>
    <property type="match status" value="1"/>
</dbReference>
<sequence length="307" mass="36070">MGPHSGNRSRPAYSGQARYVMPQLIRSMFKPRPALPYIPPPRRHSLPSYTPISLFLTHLKHSTPSNPPPTVQQDNKSTIPFETPAQCRAKRKHIRIESSKKRKAEQLIKFKQQMNHYNKHSQNQTEQEEHKHYTNDPHKTLFVAGLSTETTDLKLRKELEVYGNIIQIVRPQRALLKCMLLEVVECLDQNANCSQEYFVPCSYAFVEFEDERDVSEACRRGNGRKLDGKFVVMDKERARIQDGFLPKRLLDPGCTQNLEQERNHHHQQQQQLPRHRFHQTNRSVPDFRHDRRRPGPPHSHRFQTNKR</sequence>
<reference evidence="6" key="1">
    <citation type="submission" date="2021-01" db="EMBL/GenBank/DDBJ databases">
        <authorList>
            <person name="Corre E."/>
            <person name="Pelletier E."/>
            <person name="Niang G."/>
            <person name="Scheremetjew M."/>
            <person name="Finn R."/>
            <person name="Kale V."/>
            <person name="Holt S."/>
            <person name="Cochrane G."/>
            <person name="Meng A."/>
            <person name="Brown T."/>
            <person name="Cohen L."/>
        </authorList>
    </citation>
    <scope>NUCLEOTIDE SEQUENCE</scope>
    <source>
        <strain evidence="6">CCMP3278</strain>
    </source>
</reference>
<evidence type="ECO:0000313" key="6">
    <source>
        <dbReference type="EMBL" id="CAD8822009.1"/>
    </source>
</evidence>
<evidence type="ECO:0000256" key="2">
    <source>
        <dbReference type="ARBA" id="ARBA00023242"/>
    </source>
</evidence>
<accession>A0A7S0ZHQ1</accession>
<dbReference type="EMBL" id="HBFP01008920">
    <property type="protein sequence ID" value="CAD8822009.1"/>
    <property type="molecule type" value="Transcribed_RNA"/>
</dbReference>
<dbReference type="AlphaFoldDB" id="A0A7S0ZHQ1"/>
<dbReference type="GO" id="GO:0003729">
    <property type="term" value="F:mRNA binding"/>
    <property type="evidence" value="ECO:0007669"/>
    <property type="project" value="TreeGrafter"/>
</dbReference>
<dbReference type="GO" id="GO:0000398">
    <property type="term" value="P:mRNA splicing, via spliceosome"/>
    <property type="evidence" value="ECO:0007669"/>
    <property type="project" value="TreeGrafter"/>
</dbReference>
<keyword evidence="2" id="KW-0539">Nucleus</keyword>
<dbReference type="GO" id="GO:0071011">
    <property type="term" value="C:precatalytic spliceosome"/>
    <property type="evidence" value="ECO:0007669"/>
    <property type="project" value="TreeGrafter"/>
</dbReference>
<proteinExistence type="predicted"/>
<evidence type="ECO:0000256" key="1">
    <source>
        <dbReference type="ARBA" id="ARBA00004123"/>
    </source>
</evidence>
<dbReference type="InterPro" id="IPR022023">
    <property type="entry name" value="U1snRNP70_N"/>
</dbReference>
<feature type="compositionally biased region" description="Basic residues" evidence="4">
    <location>
        <begin position="263"/>
        <end position="279"/>
    </location>
</feature>
<dbReference type="InterPro" id="IPR051183">
    <property type="entry name" value="U1_U11-U12_snRNP_70-35kDa"/>
</dbReference>
<dbReference type="InterPro" id="IPR012677">
    <property type="entry name" value="Nucleotide-bd_a/b_plait_sf"/>
</dbReference>
<evidence type="ECO:0000256" key="4">
    <source>
        <dbReference type="SAM" id="MobiDB-lite"/>
    </source>
</evidence>
<dbReference type="GO" id="GO:0017069">
    <property type="term" value="F:snRNA binding"/>
    <property type="evidence" value="ECO:0007669"/>
    <property type="project" value="TreeGrafter"/>
</dbReference>
<dbReference type="Gene3D" id="3.30.70.330">
    <property type="match status" value="1"/>
</dbReference>
<gene>
    <name evidence="6" type="ORF">TOLI1172_LOCUS6405</name>
</gene>
<name>A0A7S0ZHQ1_9RHOD</name>
<protein>
    <recommendedName>
        <fullName evidence="5">RRM domain-containing protein</fullName>
    </recommendedName>
</protein>
<evidence type="ECO:0000259" key="5">
    <source>
        <dbReference type="PROSITE" id="PS50102"/>
    </source>
</evidence>